<keyword evidence="4" id="KW-0804">Transcription</keyword>
<dbReference type="InterPro" id="IPR058163">
    <property type="entry name" value="LysR-type_TF_proteobact-type"/>
</dbReference>
<evidence type="ECO:0000313" key="6">
    <source>
        <dbReference type="EMBL" id="SFL42482.1"/>
    </source>
</evidence>
<comment type="similarity">
    <text evidence="1">Belongs to the LysR transcriptional regulatory family.</text>
</comment>
<evidence type="ECO:0000313" key="7">
    <source>
        <dbReference type="Proteomes" id="UP000199144"/>
    </source>
</evidence>
<dbReference type="GO" id="GO:0003700">
    <property type="term" value="F:DNA-binding transcription factor activity"/>
    <property type="evidence" value="ECO:0007669"/>
    <property type="project" value="InterPro"/>
</dbReference>
<dbReference type="InterPro" id="IPR036388">
    <property type="entry name" value="WH-like_DNA-bd_sf"/>
</dbReference>
<dbReference type="Gene3D" id="3.40.190.10">
    <property type="entry name" value="Periplasmic binding protein-like II"/>
    <property type="match status" value="2"/>
</dbReference>
<keyword evidence="3" id="KW-0238">DNA-binding</keyword>
<dbReference type="PANTHER" id="PTHR30537">
    <property type="entry name" value="HTH-TYPE TRANSCRIPTIONAL REGULATOR"/>
    <property type="match status" value="1"/>
</dbReference>
<dbReference type="Proteomes" id="UP000199144">
    <property type="component" value="Unassembled WGS sequence"/>
</dbReference>
<protein>
    <submittedName>
        <fullName evidence="6">Transcriptional regulator, LysR family</fullName>
    </submittedName>
</protein>
<dbReference type="PANTHER" id="PTHR30537:SF79">
    <property type="entry name" value="TRANSCRIPTIONAL REGULATOR-RELATED"/>
    <property type="match status" value="1"/>
</dbReference>
<evidence type="ECO:0000256" key="1">
    <source>
        <dbReference type="ARBA" id="ARBA00009437"/>
    </source>
</evidence>
<dbReference type="SUPFAM" id="SSF53850">
    <property type="entry name" value="Periplasmic binding protein-like II"/>
    <property type="match status" value="1"/>
</dbReference>
<evidence type="ECO:0000256" key="3">
    <source>
        <dbReference type="ARBA" id="ARBA00023125"/>
    </source>
</evidence>
<sequence length="292" mass="31816">MPNPSRKPGLPPLDWLRIFESAARLGGFSAAAREFGLTQAAVSQRIRNLETWLGRDLFLRSARGVSLTYAGEAYLPLVEDALQALELSTENLFGQAPRDFRIAGVGSHLNALVLPVAPAFLSAHSDIHLSTTSVPQRSDFAREKTPLHLRFGRGLWPGRDAALICAETLVPVCAPAHTATALTELPLIETRGERPGWRDWARRVNIPLPPVARLSVDSMEHGLTAAAHGAGLLLGSRPLARPLLDTGQLVARDTPALDTDFGYWLSWPDTAFRSTRARARLDAFIDLLRSGT</sequence>
<dbReference type="Gene3D" id="1.10.10.10">
    <property type="entry name" value="Winged helix-like DNA-binding domain superfamily/Winged helix DNA-binding domain"/>
    <property type="match status" value="1"/>
</dbReference>
<dbReference type="PRINTS" id="PR00039">
    <property type="entry name" value="HTHLYSR"/>
</dbReference>
<dbReference type="SUPFAM" id="SSF46785">
    <property type="entry name" value="Winged helix' DNA-binding domain"/>
    <property type="match status" value="1"/>
</dbReference>
<dbReference type="EMBL" id="FOTQ01000001">
    <property type="protein sequence ID" value="SFL42482.1"/>
    <property type="molecule type" value="Genomic_DNA"/>
</dbReference>
<dbReference type="Pfam" id="PF03466">
    <property type="entry name" value="LysR_substrate"/>
    <property type="match status" value="1"/>
</dbReference>
<dbReference type="OrthoDB" id="7846471at2"/>
<reference evidence="6 7" key="1">
    <citation type="submission" date="2016-10" db="EMBL/GenBank/DDBJ databases">
        <authorList>
            <person name="de Groot N.N."/>
        </authorList>
    </citation>
    <scope>NUCLEOTIDE SEQUENCE [LARGE SCALE GENOMIC DNA]</scope>
    <source>
        <strain evidence="6 7">DSM 15283</strain>
    </source>
</reference>
<dbReference type="PROSITE" id="PS50931">
    <property type="entry name" value="HTH_LYSR"/>
    <property type="match status" value="1"/>
</dbReference>
<keyword evidence="7" id="KW-1185">Reference proteome</keyword>
<dbReference type="STRING" id="254406.SAMN04488042_101143"/>
<dbReference type="AlphaFoldDB" id="A0A1I4HJV6"/>
<dbReference type="Pfam" id="PF00126">
    <property type="entry name" value="HTH_1"/>
    <property type="match status" value="1"/>
</dbReference>
<dbReference type="GO" id="GO:0006351">
    <property type="term" value="P:DNA-templated transcription"/>
    <property type="evidence" value="ECO:0007669"/>
    <property type="project" value="TreeGrafter"/>
</dbReference>
<dbReference type="RefSeq" id="WP_093090037.1">
    <property type="nucleotide sequence ID" value="NZ_FOTQ01000001.1"/>
</dbReference>
<feature type="domain" description="HTH lysR-type" evidence="5">
    <location>
        <begin position="11"/>
        <end position="68"/>
    </location>
</feature>
<proteinExistence type="inferred from homology"/>
<evidence type="ECO:0000256" key="2">
    <source>
        <dbReference type="ARBA" id="ARBA00023015"/>
    </source>
</evidence>
<dbReference type="FunFam" id="1.10.10.10:FF:000001">
    <property type="entry name" value="LysR family transcriptional regulator"/>
    <property type="match status" value="1"/>
</dbReference>
<evidence type="ECO:0000259" key="5">
    <source>
        <dbReference type="PROSITE" id="PS50931"/>
    </source>
</evidence>
<dbReference type="InterPro" id="IPR000847">
    <property type="entry name" value="LysR_HTH_N"/>
</dbReference>
<keyword evidence="2" id="KW-0805">Transcription regulation</keyword>
<gene>
    <name evidence="6" type="ORF">SAMN04488042_101143</name>
</gene>
<dbReference type="InterPro" id="IPR005119">
    <property type="entry name" value="LysR_subst-bd"/>
</dbReference>
<accession>A0A1I4HJV6</accession>
<dbReference type="GO" id="GO:0043565">
    <property type="term" value="F:sequence-specific DNA binding"/>
    <property type="evidence" value="ECO:0007669"/>
    <property type="project" value="TreeGrafter"/>
</dbReference>
<name>A0A1I4HJV6_9RHOB</name>
<evidence type="ECO:0000256" key="4">
    <source>
        <dbReference type="ARBA" id="ARBA00023163"/>
    </source>
</evidence>
<organism evidence="6 7">
    <name type="scientific">Shimia aestuarii</name>
    <dbReference type="NCBI Taxonomy" id="254406"/>
    <lineage>
        <taxon>Bacteria</taxon>
        <taxon>Pseudomonadati</taxon>
        <taxon>Pseudomonadota</taxon>
        <taxon>Alphaproteobacteria</taxon>
        <taxon>Rhodobacterales</taxon>
        <taxon>Roseobacteraceae</taxon>
    </lineage>
</organism>
<dbReference type="InterPro" id="IPR036390">
    <property type="entry name" value="WH_DNA-bd_sf"/>
</dbReference>